<comment type="caution">
    <text evidence="2">The sequence shown here is derived from an EMBL/GenBank/DDBJ whole genome shotgun (WGS) entry which is preliminary data.</text>
</comment>
<sequence length="153" mass="16687">MRQVIEQIIEQLLPRSVAVWVFPAFLLLIGAYLCRQALRAALRTRGLRRHGVAAAGTVVSLERPENQQLESRLCYPVITWDTADGRRMKKTSPLAVRREKAPQPGSGITVYYLPSDPAQWSTYGGGSTVQWVAAAAGAALCVWGIATGLQLAL</sequence>
<keyword evidence="1" id="KW-1133">Transmembrane helix</keyword>
<gene>
    <name evidence="2" type="ORF">ITI46_28980</name>
</gene>
<keyword evidence="1" id="KW-0472">Membrane</keyword>
<keyword evidence="1" id="KW-0812">Transmembrane</keyword>
<dbReference type="Proteomes" id="UP001519064">
    <property type="component" value="Unassembled WGS sequence"/>
</dbReference>
<name>A0ABS3XK17_9ACTN</name>
<evidence type="ECO:0000256" key="1">
    <source>
        <dbReference type="SAM" id="Phobius"/>
    </source>
</evidence>
<feature type="transmembrane region" description="Helical" evidence="1">
    <location>
        <begin position="12"/>
        <end position="33"/>
    </location>
</feature>
<reference evidence="2 3" key="1">
    <citation type="submission" date="2020-11" db="EMBL/GenBank/DDBJ databases">
        <title>Streptomyces spirodelae sp. nov., isolated from duckweed.</title>
        <authorList>
            <person name="Saimee Y."/>
            <person name="Duangmal K."/>
        </authorList>
    </citation>
    <scope>NUCLEOTIDE SEQUENCE [LARGE SCALE GENOMIC DNA]</scope>
    <source>
        <strain evidence="2 3">S16-07</strain>
    </source>
</reference>
<keyword evidence="3" id="KW-1185">Reference proteome</keyword>
<protein>
    <submittedName>
        <fullName evidence="2">DUF3592 domain-containing protein</fullName>
    </submittedName>
</protein>
<evidence type="ECO:0000313" key="2">
    <source>
        <dbReference type="EMBL" id="MBO8195654.1"/>
    </source>
</evidence>
<evidence type="ECO:0000313" key="3">
    <source>
        <dbReference type="Proteomes" id="UP001519064"/>
    </source>
</evidence>
<organism evidence="2 3">
    <name type="scientific">Streptomyces oryzae</name>
    <dbReference type="NCBI Taxonomy" id="1434886"/>
    <lineage>
        <taxon>Bacteria</taxon>
        <taxon>Bacillati</taxon>
        <taxon>Actinomycetota</taxon>
        <taxon>Actinomycetes</taxon>
        <taxon>Kitasatosporales</taxon>
        <taxon>Streptomycetaceae</taxon>
        <taxon>Streptomyces</taxon>
    </lineage>
</organism>
<proteinExistence type="predicted"/>
<dbReference type="EMBL" id="JADKMA010000206">
    <property type="protein sequence ID" value="MBO8195654.1"/>
    <property type="molecule type" value="Genomic_DNA"/>
</dbReference>
<dbReference type="RefSeq" id="WP_209242880.1">
    <property type="nucleotide sequence ID" value="NZ_JADKMA010000206.1"/>
</dbReference>
<accession>A0ABS3XK17</accession>